<keyword evidence="1" id="KW-0472">Membrane</keyword>
<accession>A0A7S1MH41</accession>
<organism evidence="3">
    <name type="scientific">Alexandrium catenella</name>
    <name type="common">Red tide dinoflagellate</name>
    <name type="synonym">Gonyaulax catenella</name>
    <dbReference type="NCBI Taxonomy" id="2925"/>
    <lineage>
        <taxon>Eukaryota</taxon>
        <taxon>Sar</taxon>
        <taxon>Alveolata</taxon>
        <taxon>Dinophyceae</taxon>
        <taxon>Gonyaulacales</taxon>
        <taxon>Pyrocystaceae</taxon>
        <taxon>Alexandrium</taxon>
    </lineage>
</organism>
<feature type="transmembrane region" description="Helical" evidence="1">
    <location>
        <begin position="317"/>
        <end position="336"/>
    </location>
</feature>
<protein>
    <recommendedName>
        <fullName evidence="2">CSC1/OSCA1-like 7TM region domain-containing protein</fullName>
    </recommendedName>
</protein>
<dbReference type="PANTHER" id="PTHR13018">
    <property type="entry name" value="PROBABLE MEMBRANE PROTEIN DUF221-RELATED"/>
    <property type="match status" value="1"/>
</dbReference>
<dbReference type="InterPro" id="IPR045122">
    <property type="entry name" value="Csc1-like"/>
</dbReference>
<evidence type="ECO:0000313" key="3">
    <source>
        <dbReference type="EMBL" id="CAD9131497.1"/>
    </source>
</evidence>
<dbReference type="InterPro" id="IPR003864">
    <property type="entry name" value="CSC1/OSCA1-like_7TM"/>
</dbReference>
<dbReference type="EMBL" id="HBGE01037052">
    <property type="protein sequence ID" value="CAD9131497.1"/>
    <property type="molecule type" value="Transcribed_RNA"/>
</dbReference>
<name>A0A7S1MH41_ALECA</name>
<evidence type="ECO:0000256" key="1">
    <source>
        <dbReference type="SAM" id="Phobius"/>
    </source>
</evidence>
<sequence>MKLLSPDDEEELEVTRAPDVQDVLWEDLVKDPSANSAREIVGMLLIIGLFFLFLPMVAGLAAITNLQNLADLLPFVGRFIVKFPGIVNLWNGFVGAMALSIVMGLVPMFLALISSHFFILRAKSIVQHYIQDYYFKFSVVFVLLVTAIGSSLISTSQKLIRDPMAVFSLLASTMPTSTHFYMNYFAIQWSTHFINITRYNNLLKFGVYSRIYESLEAKSYSEPEDQVSYGIGARSAQWSLLLTTGVVFGTLAPIMCLFAAINFAISRLVYGYLVVFAETRKTDLGGLFFVTQLKHVQQGEFVYVALMTGVLLQRSKTVVPGIVAACAFLPLFYTYNKFKKYRWEYMEFSEVKDYDQKLRDGEIPEVAFKGSPDAGPGAYEQPELLLVAPPKKEEPPGYTTILGLDCSKFVVNC</sequence>
<feature type="transmembrane region" description="Helical" evidence="1">
    <location>
        <begin position="133"/>
        <end position="153"/>
    </location>
</feature>
<gene>
    <name evidence="3" type="ORF">ACAT0790_LOCUS22354</name>
</gene>
<dbReference type="GO" id="GO:0005886">
    <property type="term" value="C:plasma membrane"/>
    <property type="evidence" value="ECO:0007669"/>
    <property type="project" value="TreeGrafter"/>
</dbReference>
<feature type="domain" description="CSC1/OSCA1-like 7TM region" evidence="2">
    <location>
        <begin position="38"/>
        <end position="310"/>
    </location>
</feature>
<feature type="transmembrane region" description="Helical" evidence="1">
    <location>
        <begin position="240"/>
        <end position="265"/>
    </location>
</feature>
<feature type="transmembrane region" description="Helical" evidence="1">
    <location>
        <begin position="165"/>
        <end position="186"/>
    </location>
</feature>
<reference evidence="3" key="1">
    <citation type="submission" date="2021-01" db="EMBL/GenBank/DDBJ databases">
        <authorList>
            <person name="Corre E."/>
            <person name="Pelletier E."/>
            <person name="Niang G."/>
            <person name="Scheremetjew M."/>
            <person name="Finn R."/>
            <person name="Kale V."/>
            <person name="Holt S."/>
            <person name="Cochrane G."/>
            <person name="Meng A."/>
            <person name="Brown T."/>
            <person name="Cohen L."/>
        </authorList>
    </citation>
    <scope>NUCLEOTIDE SEQUENCE</scope>
    <source>
        <strain evidence="3">OF101</strain>
    </source>
</reference>
<keyword evidence="1" id="KW-1133">Transmembrane helix</keyword>
<dbReference type="GO" id="GO:0005227">
    <property type="term" value="F:calcium-activated cation channel activity"/>
    <property type="evidence" value="ECO:0007669"/>
    <property type="project" value="InterPro"/>
</dbReference>
<feature type="transmembrane region" description="Helical" evidence="1">
    <location>
        <begin position="40"/>
        <end position="63"/>
    </location>
</feature>
<dbReference type="Pfam" id="PF02714">
    <property type="entry name" value="RSN1_7TM"/>
    <property type="match status" value="1"/>
</dbReference>
<feature type="transmembrane region" description="Helical" evidence="1">
    <location>
        <begin position="89"/>
        <end position="113"/>
    </location>
</feature>
<proteinExistence type="predicted"/>
<dbReference type="PANTHER" id="PTHR13018:SF139">
    <property type="entry name" value="PHOSPHATE METABOLISM PROTEIN 7"/>
    <property type="match status" value="1"/>
</dbReference>
<evidence type="ECO:0000259" key="2">
    <source>
        <dbReference type="Pfam" id="PF02714"/>
    </source>
</evidence>
<dbReference type="AlphaFoldDB" id="A0A7S1MH41"/>
<keyword evidence="1" id="KW-0812">Transmembrane</keyword>